<comment type="caution">
    <text evidence="2">The sequence shown here is derived from an EMBL/GenBank/DDBJ whole genome shotgun (WGS) entry which is preliminary data.</text>
</comment>
<name>A0A814V9H2_9BILA</name>
<dbReference type="Proteomes" id="UP000663882">
    <property type="component" value="Unassembled WGS sequence"/>
</dbReference>
<gene>
    <name evidence="3" type="ORF">OTI717_LOCUS23757</name>
    <name evidence="2" type="ORF">RFH988_LOCUS23732</name>
</gene>
<evidence type="ECO:0000313" key="3">
    <source>
        <dbReference type="EMBL" id="CAF3900480.1"/>
    </source>
</evidence>
<protein>
    <submittedName>
        <fullName evidence="2">Uncharacterized protein</fullName>
    </submittedName>
</protein>
<evidence type="ECO:0000313" key="4">
    <source>
        <dbReference type="Proteomes" id="UP000663882"/>
    </source>
</evidence>
<proteinExistence type="predicted"/>
<feature type="chain" id="PRO_5035603236" evidence="1">
    <location>
        <begin position="23"/>
        <end position="117"/>
    </location>
</feature>
<evidence type="ECO:0000256" key="1">
    <source>
        <dbReference type="SAM" id="SignalP"/>
    </source>
</evidence>
<evidence type="ECO:0000313" key="2">
    <source>
        <dbReference type="EMBL" id="CAF1185123.1"/>
    </source>
</evidence>
<dbReference type="Proteomes" id="UP000663823">
    <property type="component" value="Unassembled WGS sequence"/>
</dbReference>
<sequence length="117" mass="13779">MHHHLRFHSFIILVLFNLYCYSSPIPYVDQNKKEQILSSMDSNVQDIIQPLAINKDNQFDYFYILCALYDDCYDKDQQYFIPNDIKPKRLMSNLFHGIPKFGKRAFSSAFSGIPKFG</sequence>
<dbReference type="EMBL" id="CAJNOO010001669">
    <property type="protein sequence ID" value="CAF1185123.1"/>
    <property type="molecule type" value="Genomic_DNA"/>
</dbReference>
<dbReference type="EMBL" id="CAJOAX010004326">
    <property type="protein sequence ID" value="CAF3900480.1"/>
    <property type="molecule type" value="Genomic_DNA"/>
</dbReference>
<accession>A0A814V9H2</accession>
<dbReference type="AlphaFoldDB" id="A0A814V9H2"/>
<reference evidence="2" key="1">
    <citation type="submission" date="2021-02" db="EMBL/GenBank/DDBJ databases">
        <authorList>
            <person name="Nowell W R."/>
        </authorList>
    </citation>
    <scope>NUCLEOTIDE SEQUENCE</scope>
</reference>
<feature type="signal peptide" evidence="1">
    <location>
        <begin position="1"/>
        <end position="22"/>
    </location>
</feature>
<dbReference type="OrthoDB" id="10003862at2759"/>
<organism evidence="2 4">
    <name type="scientific">Rotaria sordida</name>
    <dbReference type="NCBI Taxonomy" id="392033"/>
    <lineage>
        <taxon>Eukaryota</taxon>
        <taxon>Metazoa</taxon>
        <taxon>Spiralia</taxon>
        <taxon>Gnathifera</taxon>
        <taxon>Rotifera</taxon>
        <taxon>Eurotatoria</taxon>
        <taxon>Bdelloidea</taxon>
        <taxon>Philodinida</taxon>
        <taxon>Philodinidae</taxon>
        <taxon>Rotaria</taxon>
    </lineage>
</organism>
<keyword evidence="1" id="KW-0732">Signal</keyword>